<feature type="region of interest" description="Disordered" evidence="2">
    <location>
        <begin position="1"/>
        <end position="54"/>
    </location>
</feature>
<dbReference type="GO" id="GO:0003676">
    <property type="term" value="F:nucleic acid binding"/>
    <property type="evidence" value="ECO:0007669"/>
    <property type="project" value="InterPro"/>
</dbReference>
<protein>
    <submittedName>
        <fullName evidence="3">Uncharacterized protein</fullName>
    </submittedName>
</protein>
<keyword evidence="1" id="KW-0175">Coiled coil</keyword>
<dbReference type="SUPFAM" id="SSF54928">
    <property type="entry name" value="RNA-binding domain, RBD"/>
    <property type="match status" value="1"/>
</dbReference>
<reference evidence="3" key="2">
    <citation type="submission" date="2022-10" db="EMBL/GenBank/DDBJ databases">
        <authorList>
            <consortium name="ENA_rothamsted_submissions"/>
            <consortium name="culmorum"/>
            <person name="King R."/>
        </authorList>
    </citation>
    <scope>NUCLEOTIDE SEQUENCE</scope>
</reference>
<dbReference type="EMBL" id="OU895878">
    <property type="protein sequence ID" value="CAH1717034.1"/>
    <property type="molecule type" value="Genomic_DNA"/>
</dbReference>
<dbReference type="OrthoDB" id="6617147at2759"/>
<dbReference type="InterPro" id="IPR035979">
    <property type="entry name" value="RBD_domain_sf"/>
</dbReference>
<proteinExistence type="predicted"/>
<accession>A0A9P0NGC4</accession>
<evidence type="ECO:0000313" key="4">
    <source>
        <dbReference type="Proteomes" id="UP001153620"/>
    </source>
</evidence>
<keyword evidence="4" id="KW-1185">Reference proteome</keyword>
<organism evidence="3 4">
    <name type="scientific">Chironomus riparius</name>
    <dbReference type="NCBI Taxonomy" id="315576"/>
    <lineage>
        <taxon>Eukaryota</taxon>
        <taxon>Metazoa</taxon>
        <taxon>Ecdysozoa</taxon>
        <taxon>Arthropoda</taxon>
        <taxon>Hexapoda</taxon>
        <taxon>Insecta</taxon>
        <taxon>Pterygota</taxon>
        <taxon>Neoptera</taxon>
        <taxon>Endopterygota</taxon>
        <taxon>Diptera</taxon>
        <taxon>Nematocera</taxon>
        <taxon>Chironomoidea</taxon>
        <taxon>Chironomidae</taxon>
        <taxon>Chironominae</taxon>
        <taxon>Chironomus</taxon>
    </lineage>
</organism>
<feature type="coiled-coil region" evidence="1">
    <location>
        <begin position="70"/>
        <end position="104"/>
    </location>
</feature>
<evidence type="ECO:0000256" key="1">
    <source>
        <dbReference type="SAM" id="Coils"/>
    </source>
</evidence>
<gene>
    <name evidence="3" type="ORF">CHIRRI_LOCUS4555</name>
</gene>
<dbReference type="Proteomes" id="UP001153620">
    <property type="component" value="Chromosome 2"/>
</dbReference>
<reference evidence="3" key="1">
    <citation type="submission" date="2022-01" db="EMBL/GenBank/DDBJ databases">
        <authorList>
            <person name="King R."/>
        </authorList>
    </citation>
    <scope>NUCLEOTIDE SEQUENCE</scope>
</reference>
<sequence length="301" mass="35092">MKTRSKSLERSNSISKKGTHKKMSARKFSDLSLELDDENEPKKSKPDSDDETDDMTKILKEIRAGMTSMNKKMDILSENLSKRIDELTNDVHEIRTTLKSTKEQVTACETKQFEIINSLDTHETRLNIIDQKSLETQLMISNLPNAVNKENFINELSSWSGNIFDHSKIHKLNFNQHKESQTAFIHFQNISEKNKLMNFVKQKQTDANDKYIPILGEQILKLQEDDPERMKIIYFQTPLTPFNRQILDQAKKMKKKCKTIKKCWMMKGSIHIKLINQEKAIRLDSIEQLEMLKSSIPMETD</sequence>
<evidence type="ECO:0000313" key="3">
    <source>
        <dbReference type="EMBL" id="CAH1717034.1"/>
    </source>
</evidence>
<dbReference type="AlphaFoldDB" id="A0A9P0NGC4"/>
<evidence type="ECO:0000256" key="2">
    <source>
        <dbReference type="SAM" id="MobiDB-lite"/>
    </source>
</evidence>
<name>A0A9P0NGC4_9DIPT</name>